<comment type="subunit">
    <text evidence="3">Homodimer.</text>
</comment>
<keyword evidence="4" id="KW-0479">Metal-binding</keyword>
<evidence type="ECO:0000256" key="1">
    <source>
        <dbReference type="ARBA" id="ARBA00001962"/>
    </source>
</evidence>
<evidence type="ECO:0000256" key="6">
    <source>
        <dbReference type="ARBA" id="ARBA00023002"/>
    </source>
</evidence>
<dbReference type="PANTHER" id="PTHR20883:SF45">
    <property type="entry name" value="PHYTANOYL-COA DIOXYGENASE FAMILY PROTEIN"/>
    <property type="match status" value="1"/>
</dbReference>
<dbReference type="SUPFAM" id="SSF51197">
    <property type="entry name" value="Clavaminate synthase-like"/>
    <property type="match status" value="1"/>
</dbReference>
<evidence type="ECO:0000313" key="9">
    <source>
        <dbReference type="Proteomes" id="UP000824596"/>
    </source>
</evidence>
<evidence type="ECO:0000256" key="4">
    <source>
        <dbReference type="ARBA" id="ARBA00022723"/>
    </source>
</evidence>
<dbReference type="AlphaFoldDB" id="A0A9P8NA47"/>
<evidence type="ECO:0000256" key="2">
    <source>
        <dbReference type="ARBA" id="ARBA00005830"/>
    </source>
</evidence>
<dbReference type="InterPro" id="IPR008775">
    <property type="entry name" value="Phytyl_CoA_dOase-like"/>
</dbReference>
<evidence type="ECO:0000313" key="8">
    <source>
        <dbReference type="EMBL" id="KAH0968519.1"/>
    </source>
</evidence>
<dbReference type="Proteomes" id="UP000824596">
    <property type="component" value="Unassembled WGS sequence"/>
</dbReference>
<keyword evidence="7" id="KW-0408">Iron</keyword>
<evidence type="ECO:0000256" key="7">
    <source>
        <dbReference type="ARBA" id="ARBA00023004"/>
    </source>
</evidence>
<sequence>MKYSSQVQRVAADTPLDDILYLLKRDGGVFIKGLVSQADVDKAYAECRPKMESSTEWSGSFFPKETARATSVLALSPTYAETQVMNPLYQSVVDHFLTTRTSYWWGTEWKESVSKPYVHSCTAMSIGPGGKAQPLHRDDYINHNVHEDIDEWNDERDKNRESAVGLFVAGCRVTKENGGTQFIPRSHLWGTERGPPRVDQCIFADMEKGDAFLMLASAYHGGGTNLTTDQARLMFATFSVRGHLRQEENQFLAVPQEIAKRYDQKTQAFMGYSMTDPACGYVDQIDPIFLLRPELKRGPSGF</sequence>
<dbReference type="PANTHER" id="PTHR20883">
    <property type="entry name" value="PHYTANOYL-COA DIOXYGENASE DOMAIN CONTAINING 1"/>
    <property type="match status" value="1"/>
</dbReference>
<accession>A0A9P8NA47</accession>
<dbReference type="Gene3D" id="2.60.120.620">
    <property type="entry name" value="q2cbj1_9rhob like domain"/>
    <property type="match status" value="1"/>
</dbReference>
<evidence type="ECO:0000256" key="5">
    <source>
        <dbReference type="ARBA" id="ARBA00022964"/>
    </source>
</evidence>
<keyword evidence="9" id="KW-1185">Reference proteome</keyword>
<dbReference type="OrthoDB" id="445007at2759"/>
<comment type="caution">
    <text evidence="8">The sequence shown here is derived from an EMBL/GenBank/DDBJ whole genome shotgun (WGS) entry which is preliminary data.</text>
</comment>
<comment type="similarity">
    <text evidence="2">Belongs to the PhyH family.</text>
</comment>
<proteinExistence type="inferred from homology"/>
<gene>
    <name evidence="8" type="ORF">HRG_01161</name>
</gene>
<dbReference type="GO" id="GO:0051213">
    <property type="term" value="F:dioxygenase activity"/>
    <property type="evidence" value="ECO:0007669"/>
    <property type="project" value="UniProtKB-KW"/>
</dbReference>
<keyword evidence="6" id="KW-0560">Oxidoreductase</keyword>
<reference evidence="8" key="1">
    <citation type="submission" date="2021-09" db="EMBL/GenBank/DDBJ databases">
        <title>A high-quality genome of the endoparasitic fungus Hirsutella rhossiliensis with a comparison of Hirsutella genomes reveals transposable elements contributing to genome size variation.</title>
        <authorList>
            <person name="Lin R."/>
            <person name="Jiao Y."/>
            <person name="Sun X."/>
            <person name="Ling J."/>
            <person name="Xie B."/>
            <person name="Cheng X."/>
        </authorList>
    </citation>
    <scope>NUCLEOTIDE SEQUENCE</scope>
    <source>
        <strain evidence="8">HR02</strain>
    </source>
</reference>
<evidence type="ECO:0000256" key="3">
    <source>
        <dbReference type="ARBA" id="ARBA00011738"/>
    </source>
</evidence>
<dbReference type="RefSeq" id="XP_044726032.1">
    <property type="nucleotide sequence ID" value="XM_044859632.1"/>
</dbReference>
<organism evidence="8 9">
    <name type="scientific">Hirsutella rhossiliensis</name>
    <dbReference type="NCBI Taxonomy" id="111463"/>
    <lineage>
        <taxon>Eukaryota</taxon>
        <taxon>Fungi</taxon>
        <taxon>Dikarya</taxon>
        <taxon>Ascomycota</taxon>
        <taxon>Pezizomycotina</taxon>
        <taxon>Sordariomycetes</taxon>
        <taxon>Hypocreomycetidae</taxon>
        <taxon>Hypocreales</taxon>
        <taxon>Ophiocordycipitaceae</taxon>
        <taxon>Hirsutella</taxon>
    </lineage>
</organism>
<comment type="cofactor">
    <cofactor evidence="1">
        <name>Fe cation</name>
        <dbReference type="ChEBI" id="CHEBI:24875"/>
    </cofactor>
</comment>
<name>A0A9P8NA47_9HYPO</name>
<dbReference type="GO" id="GO:0046872">
    <property type="term" value="F:metal ion binding"/>
    <property type="evidence" value="ECO:0007669"/>
    <property type="project" value="UniProtKB-KW"/>
</dbReference>
<dbReference type="EMBL" id="JAIZPD010000001">
    <property type="protein sequence ID" value="KAH0968519.1"/>
    <property type="molecule type" value="Genomic_DNA"/>
</dbReference>
<keyword evidence="5 8" id="KW-0223">Dioxygenase</keyword>
<protein>
    <submittedName>
        <fullName evidence="8">Phytanoyl-CoA dioxygenase (PhyH) domain-containing protein</fullName>
    </submittedName>
</protein>
<dbReference type="Pfam" id="PF05721">
    <property type="entry name" value="PhyH"/>
    <property type="match status" value="1"/>
</dbReference>
<dbReference type="GeneID" id="68350290"/>